<dbReference type="EMBL" id="UINC01000128">
    <property type="protein sequence ID" value="SUZ49652.1"/>
    <property type="molecule type" value="Genomic_DNA"/>
</dbReference>
<organism evidence="5">
    <name type="scientific">marine metagenome</name>
    <dbReference type="NCBI Taxonomy" id="408172"/>
    <lineage>
        <taxon>unclassified sequences</taxon>
        <taxon>metagenomes</taxon>
        <taxon>ecological metagenomes</taxon>
    </lineage>
</organism>
<accession>A0A381N4X6</accession>
<protein>
    <recommendedName>
        <fullName evidence="4">ABC transporter domain-containing protein</fullName>
    </recommendedName>
</protein>
<dbReference type="PANTHER" id="PTHR24220">
    <property type="entry name" value="IMPORT ATP-BINDING PROTEIN"/>
    <property type="match status" value="1"/>
</dbReference>
<dbReference type="InterPro" id="IPR003593">
    <property type="entry name" value="AAA+_ATPase"/>
</dbReference>
<comment type="similarity">
    <text evidence="1">Belongs to the ABC transporter superfamily.</text>
</comment>
<dbReference type="InterPro" id="IPR003439">
    <property type="entry name" value="ABC_transporter-like_ATP-bd"/>
</dbReference>
<dbReference type="Gene3D" id="3.40.50.300">
    <property type="entry name" value="P-loop containing nucleotide triphosphate hydrolases"/>
    <property type="match status" value="1"/>
</dbReference>
<dbReference type="FunFam" id="3.40.50.300:FF:000056">
    <property type="entry name" value="Cell division ATP-binding protein FtsE"/>
    <property type="match status" value="1"/>
</dbReference>
<evidence type="ECO:0000259" key="4">
    <source>
        <dbReference type="PROSITE" id="PS50893"/>
    </source>
</evidence>
<dbReference type="PANTHER" id="PTHR24220:SF470">
    <property type="entry name" value="CELL DIVISION ATP-BINDING PROTEIN FTSE"/>
    <property type="match status" value="1"/>
</dbReference>
<proteinExistence type="inferred from homology"/>
<keyword evidence="2" id="KW-0547">Nucleotide-binding</keyword>
<evidence type="ECO:0000256" key="3">
    <source>
        <dbReference type="ARBA" id="ARBA00022840"/>
    </source>
</evidence>
<evidence type="ECO:0000256" key="1">
    <source>
        <dbReference type="ARBA" id="ARBA00005417"/>
    </source>
</evidence>
<dbReference type="GO" id="GO:0022857">
    <property type="term" value="F:transmembrane transporter activity"/>
    <property type="evidence" value="ECO:0007669"/>
    <property type="project" value="TreeGrafter"/>
</dbReference>
<dbReference type="SMART" id="SM00382">
    <property type="entry name" value="AAA"/>
    <property type="match status" value="1"/>
</dbReference>
<evidence type="ECO:0000256" key="2">
    <source>
        <dbReference type="ARBA" id="ARBA00022741"/>
    </source>
</evidence>
<dbReference type="AlphaFoldDB" id="A0A381N4X6"/>
<name>A0A381N4X6_9ZZZZ</name>
<dbReference type="SUPFAM" id="SSF52540">
    <property type="entry name" value="P-loop containing nucleoside triphosphate hydrolases"/>
    <property type="match status" value="1"/>
</dbReference>
<dbReference type="GO" id="GO:0016887">
    <property type="term" value="F:ATP hydrolysis activity"/>
    <property type="evidence" value="ECO:0007669"/>
    <property type="project" value="InterPro"/>
</dbReference>
<dbReference type="InterPro" id="IPR027417">
    <property type="entry name" value="P-loop_NTPase"/>
</dbReference>
<keyword evidence="3" id="KW-0067">ATP-binding</keyword>
<gene>
    <name evidence="5" type="ORF">METZ01_LOCUS2506</name>
</gene>
<feature type="domain" description="ABC transporter" evidence="4">
    <location>
        <begin position="2"/>
        <end position="216"/>
    </location>
</feature>
<dbReference type="GO" id="GO:0005524">
    <property type="term" value="F:ATP binding"/>
    <property type="evidence" value="ECO:0007669"/>
    <property type="project" value="UniProtKB-KW"/>
</dbReference>
<dbReference type="PROSITE" id="PS50893">
    <property type="entry name" value="ABC_TRANSPORTER_2"/>
    <property type="match status" value="1"/>
</dbReference>
<sequence length="216" mass="24129">MISFKNVSCTFEDGAGIENATFDIEPGEFVCIIGPTGAGKTTFLKLIYMDIFPEEGTVRVDKYRSDKIKKRSIPMLRRRVGMVFQDFELLKDRSVFDNIAIPLHVQGVGMKMVKDEVENVLERLGISDRRDHLPSQLSGGEQQIVSLARALVKDPLVILADEPTGNLDPAASLKVIELLEEINRDGTAVLMATHNFSLVKDRGYRFMQIVDGEVQT</sequence>
<evidence type="ECO:0000313" key="5">
    <source>
        <dbReference type="EMBL" id="SUZ49652.1"/>
    </source>
</evidence>
<dbReference type="Pfam" id="PF00005">
    <property type="entry name" value="ABC_tran"/>
    <property type="match status" value="1"/>
</dbReference>
<dbReference type="GO" id="GO:0005886">
    <property type="term" value="C:plasma membrane"/>
    <property type="evidence" value="ECO:0007669"/>
    <property type="project" value="TreeGrafter"/>
</dbReference>
<dbReference type="InterPro" id="IPR015854">
    <property type="entry name" value="ABC_transpr_LolD-like"/>
</dbReference>
<reference evidence="5" key="1">
    <citation type="submission" date="2018-05" db="EMBL/GenBank/DDBJ databases">
        <authorList>
            <person name="Lanie J.A."/>
            <person name="Ng W.-L."/>
            <person name="Kazmierczak K.M."/>
            <person name="Andrzejewski T.M."/>
            <person name="Davidsen T.M."/>
            <person name="Wayne K.J."/>
            <person name="Tettelin H."/>
            <person name="Glass J.I."/>
            <person name="Rusch D."/>
            <person name="Podicherti R."/>
            <person name="Tsui H.-C.T."/>
            <person name="Winkler M.E."/>
        </authorList>
    </citation>
    <scope>NUCLEOTIDE SEQUENCE</scope>
</reference>